<dbReference type="Proteomes" id="UP000018763">
    <property type="component" value="Chromosome"/>
</dbReference>
<protein>
    <recommendedName>
        <fullName evidence="5">DUF2510 domain-containing protein</fullName>
    </recommendedName>
</protein>
<dbReference type="KEGG" id="mne:D174_10245"/>
<keyword evidence="2" id="KW-1133">Transmembrane helix</keyword>
<keyword evidence="2" id="KW-0472">Membrane</keyword>
<evidence type="ECO:0000313" key="4">
    <source>
        <dbReference type="Proteomes" id="UP000018763"/>
    </source>
</evidence>
<reference evidence="3 4" key="1">
    <citation type="journal article" date="2014" name="Genome Announc.">
        <title>Complete Genome Sequence of Sterol-Transforming Mycobacterium neoaurum Strain VKM Ac-1815D.</title>
        <authorList>
            <person name="Shtratnikova V.Y."/>
            <person name="Bragin E.Y."/>
            <person name="Dovbnya D.V."/>
            <person name="Pekov Y.A."/>
            <person name="Schelkunov M.I."/>
            <person name="Strizhov N."/>
            <person name="Ivashina T.V."/>
            <person name="Ashapkin V.V."/>
            <person name="Donova M.V."/>
        </authorList>
    </citation>
    <scope>NUCLEOTIDE SEQUENCE [LARGE SCALE GENOMIC DNA]</scope>
    <source>
        <strain evidence="3 4">VKM Ac-1815D</strain>
    </source>
</reference>
<feature type="transmembrane region" description="Helical" evidence="2">
    <location>
        <begin position="31"/>
        <end position="53"/>
    </location>
</feature>
<dbReference type="AlphaFoldDB" id="V5XHJ2"/>
<keyword evidence="4" id="KW-1185">Reference proteome</keyword>
<name>V5XHJ2_MYCNE</name>
<dbReference type="HOGENOM" id="CLU_1925266_0_0_11"/>
<dbReference type="EMBL" id="CP006936">
    <property type="protein sequence ID" value="AHC27910.1"/>
    <property type="molecule type" value="Genomic_DNA"/>
</dbReference>
<proteinExistence type="predicted"/>
<keyword evidence="2" id="KW-0812">Transmembrane</keyword>
<gene>
    <name evidence="3" type="ORF">D174_10245</name>
</gene>
<feature type="region of interest" description="Disordered" evidence="1">
    <location>
        <begin position="57"/>
        <end position="131"/>
    </location>
</feature>
<evidence type="ECO:0000256" key="2">
    <source>
        <dbReference type="SAM" id="Phobius"/>
    </source>
</evidence>
<evidence type="ECO:0008006" key="5">
    <source>
        <dbReference type="Google" id="ProtNLM"/>
    </source>
</evidence>
<evidence type="ECO:0000313" key="3">
    <source>
        <dbReference type="EMBL" id="AHC27910.1"/>
    </source>
</evidence>
<feature type="compositionally biased region" description="Pro residues" evidence="1">
    <location>
        <begin position="114"/>
        <end position="131"/>
    </location>
</feature>
<organism evidence="3 4">
    <name type="scientific">Mycolicibacterium neoaurum VKM Ac-1815D</name>
    <dbReference type="NCBI Taxonomy" id="700508"/>
    <lineage>
        <taxon>Bacteria</taxon>
        <taxon>Bacillati</taxon>
        <taxon>Actinomycetota</taxon>
        <taxon>Actinomycetes</taxon>
        <taxon>Mycobacteriales</taxon>
        <taxon>Mycobacteriaceae</taxon>
        <taxon>Mycolicibacterium</taxon>
    </lineage>
</organism>
<accession>V5XHJ2</accession>
<evidence type="ECO:0000256" key="1">
    <source>
        <dbReference type="SAM" id="MobiDB-lite"/>
    </source>
</evidence>
<sequence>MRRHISCAGEGDTVTTELVMVLADDSDPERVIGLVIGRLLILGLIIWGIVHLIRKRRRRGQLARSPQPYWDGSAWRHPQQGQQPQPYWDGTAWRNPQEQYPPQPGPQWPQASPSYPPAQPPYPPAGPGSPR</sequence>